<evidence type="ECO:0000313" key="3">
    <source>
        <dbReference type="EMBL" id="KAL3806357.1"/>
    </source>
</evidence>
<organism evidence="3 4">
    <name type="scientific">Cyclostephanos tholiformis</name>
    <dbReference type="NCBI Taxonomy" id="382380"/>
    <lineage>
        <taxon>Eukaryota</taxon>
        <taxon>Sar</taxon>
        <taxon>Stramenopiles</taxon>
        <taxon>Ochrophyta</taxon>
        <taxon>Bacillariophyta</taxon>
        <taxon>Coscinodiscophyceae</taxon>
        <taxon>Thalassiosirophycidae</taxon>
        <taxon>Stephanodiscales</taxon>
        <taxon>Stephanodiscaceae</taxon>
        <taxon>Cyclostephanos</taxon>
    </lineage>
</organism>
<keyword evidence="4" id="KW-1185">Reference proteome</keyword>
<feature type="chain" id="PRO_5044761455" evidence="2">
    <location>
        <begin position="19"/>
        <end position="592"/>
    </location>
</feature>
<dbReference type="EMBL" id="JALLPB020000826">
    <property type="protein sequence ID" value="KAL3806357.1"/>
    <property type="molecule type" value="Genomic_DNA"/>
</dbReference>
<feature type="signal peptide" evidence="2">
    <location>
        <begin position="1"/>
        <end position="18"/>
    </location>
</feature>
<dbReference type="PROSITE" id="PS51257">
    <property type="entry name" value="PROKAR_LIPOPROTEIN"/>
    <property type="match status" value="1"/>
</dbReference>
<comment type="caution">
    <text evidence="3">The sequence shown here is derived from an EMBL/GenBank/DDBJ whole genome shotgun (WGS) entry which is preliminary data.</text>
</comment>
<protein>
    <submittedName>
        <fullName evidence="3">Uncharacterized protein</fullName>
    </submittedName>
</protein>
<keyword evidence="2" id="KW-0732">Signal</keyword>
<feature type="compositionally biased region" description="Polar residues" evidence="1">
    <location>
        <begin position="582"/>
        <end position="592"/>
    </location>
</feature>
<reference evidence="3 4" key="1">
    <citation type="submission" date="2024-10" db="EMBL/GenBank/DDBJ databases">
        <title>Updated reference genomes for cyclostephanoid diatoms.</title>
        <authorList>
            <person name="Roberts W.R."/>
            <person name="Alverson A.J."/>
        </authorList>
    </citation>
    <scope>NUCLEOTIDE SEQUENCE [LARGE SCALE GENOMIC DNA]</scope>
    <source>
        <strain evidence="3 4">AJA228-03</strain>
    </source>
</reference>
<accession>A0ABD3R242</accession>
<dbReference type="PANTHER" id="PTHR34823">
    <property type="entry name" value="GLCNAC-BINDING PROTEIN A"/>
    <property type="match status" value="1"/>
</dbReference>
<name>A0ABD3R242_9STRA</name>
<dbReference type="PANTHER" id="PTHR34823:SF1">
    <property type="entry name" value="CHITIN-BINDING TYPE-4 DOMAIN-CONTAINING PROTEIN"/>
    <property type="match status" value="1"/>
</dbReference>
<dbReference type="AlphaFoldDB" id="A0ABD3R242"/>
<feature type="compositionally biased region" description="Low complexity" evidence="1">
    <location>
        <begin position="526"/>
        <end position="579"/>
    </location>
</feature>
<gene>
    <name evidence="3" type="ORF">ACHAXA_001889</name>
</gene>
<dbReference type="InterPro" id="IPR051024">
    <property type="entry name" value="GlcNAc_Chitin_IntDeg"/>
</dbReference>
<sequence>MLKYLSVAFSLSLGHASAAGCYSAYIPGATYSKGDAVSQVVITTTPITYVSCNVSPTCPSGWNQIGGVTTSSTHNFFCFSDSFCSNIGYAPGGIYSDLAWTKDSVVCTGTQGSGVVPPPPTPPVWAGVGCPNEYANGGTVAPGTSVTVTKDGVKLVYKCKSYPASGWCPLSGYEPGSGIAWKDAWTLEGSCTGTLTASPPPTPPVWAGVGCPNEYAKGAVIAPGASVTVTKDGVKLVYKCQSYPASGWCPLSGYEPGSGEGWRMAWTLQGSCDGTKSLTPTASPVSSLPNQGGCPVAYAKDVTYAAGDLVSKGGLVFKCNADPLSQFCSQAGYEPLIKDFGEAYKLAWTTLGPCSGTIAPSTSSPTTASILSASGGCPDTYSPDVKYPAGSKVSKVTSNPAVVKKYECRAWPYSVWCSSSTFVPGGPYSNMAWIDLGQCFGTLSPTVAVVCNYLKYTTTTAYTITPTQIWSASAGYAVGDEVRVENKAFRCKEPGWCNLFDYGPSLSAGLWTNAWDAVGDCKDNTYSPTSSPTTATPTSAPTNNPTSAPTVAPTHSPTSSPTTATPTSAPTNNPTSAPSVAPTHSPTRSPTS</sequence>
<dbReference type="Proteomes" id="UP001530377">
    <property type="component" value="Unassembled WGS sequence"/>
</dbReference>
<evidence type="ECO:0000313" key="4">
    <source>
        <dbReference type="Proteomes" id="UP001530377"/>
    </source>
</evidence>
<evidence type="ECO:0000256" key="1">
    <source>
        <dbReference type="SAM" id="MobiDB-lite"/>
    </source>
</evidence>
<evidence type="ECO:0000256" key="2">
    <source>
        <dbReference type="SAM" id="SignalP"/>
    </source>
</evidence>
<feature type="region of interest" description="Disordered" evidence="1">
    <location>
        <begin position="526"/>
        <end position="592"/>
    </location>
</feature>
<proteinExistence type="predicted"/>